<name>E3GYZ2_METFV</name>
<proteinExistence type="inferred from homology"/>
<evidence type="ECO:0000256" key="4">
    <source>
        <dbReference type="ARBA" id="ARBA00022833"/>
    </source>
</evidence>
<dbReference type="Pfam" id="PF13183">
    <property type="entry name" value="Fer4_8"/>
    <property type="match status" value="1"/>
</dbReference>
<dbReference type="GO" id="GO:0052592">
    <property type="term" value="F:oxidoreductase activity, acting on CH or CH2 groups, with an iron-sulfur protein as acceptor"/>
    <property type="evidence" value="ECO:0007669"/>
    <property type="project" value="TreeGrafter"/>
</dbReference>
<keyword evidence="6" id="KW-0408">Iron</keyword>
<keyword evidence="3" id="KW-0479">Metal-binding</keyword>
<evidence type="ECO:0000313" key="12">
    <source>
        <dbReference type="EMBL" id="ADP77524.1"/>
    </source>
</evidence>
<dbReference type="GO" id="GO:0051536">
    <property type="term" value="F:iron-sulfur cluster binding"/>
    <property type="evidence" value="ECO:0007669"/>
    <property type="project" value="UniProtKB-KW"/>
</dbReference>
<comment type="cofactor">
    <cofactor evidence="2">
        <name>FAD</name>
        <dbReference type="ChEBI" id="CHEBI:57692"/>
    </cofactor>
</comment>
<evidence type="ECO:0000256" key="3">
    <source>
        <dbReference type="ARBA" id="ARBA00022723"/>
    </source>
</evidence>
<evidence type="ECO:0000256" key="5">
    <source>
        <dbReference type="ARBA" id="ARBA00023002"/>
    </source>
</evidence>
<accession>E3GYZ2</accession>
<sequence length="380" mass="43562">MTKYYLARAKDNEIRKAGECGGAVTALFKYLLENEIVDGVLGLRKGKDIYDGIPTLITDPKELTKISGSLHCAPTMFADLISKYLQDLKLAVSVKPCDAMAIKELQKRKQIENELYLIGLNCGGTLRPIPAREMIKLFYKVDPDDVIKEEIARGKFIIELKDGSHKEISIDDLEEKGYGRRDMCQRCEMMIPRNADVACGNWGADEGWTFIEVVTEKGKKLVENAINDGFIEVKSPSDKAITIRSKIEKSMIKMAKNFKEKYLDKEYPKLEDWEKYFKRCIKCYACRDACPICFCEECELEKEWYKEPENVPPNPLTFHGIRLWHMGFSCINCGQCEDVCPMDIPVARLFHKIQEKYRKETGFVPGVDEELPPMYSPEKI</sequence>
<gene>
    <name evidence="12" type="ordered locus">Mfer_0725</name>
</gene>
<dbReference type="InterPro" id="IPR007516">
    <property type="entry name" value="Co_F420_Hydgase/DH_bsu_N"/>
</dbReference>
<organism evidence="12 13">
    <name type="scientific">Methanothermus fervidus (strain ATCC 43054 / DSM 2088 / JCM 10308 / V24 S)</name>
    <dbReference type="NCBI Taxonomy" id="523846"/>
    <lineage>
        <taxon>Archaea</taxon>
        <taxon>Methanobacteriati</taxon>
        <taxon>Methanobacteriota</taxon>
        <taxon>Methanomada group</taxon>
        <taxon>Methanobacteria</taxon>
        <taxon>Methanobacteriales</taxon>
        <taxon>Methanothermaceae</taxon>
        <taxon>Methanothermus</taxon>
    </lineage>
</organism>
<dbReference type="InterPro" id="IPR009051">
    <property type="entry name" value="Helical_ferredxn"/>
</dbReference>
<dbReference type="InterPro" id="IPR045220">
    <property type="entry name" value="FRHB/FDHB/HCAR-like"/>
</dbReference>
<dbReference type="Proteomes" id="UP000002315">
    <property type="component" value="Chromosome"/>
</dbReference>
<dbReference type="HOGENOM" id="CLU_063409_0_0_2"/>
<evidence type="ECO:0000256" key="2">
    <source>
        <dbReference type="ARBA" id="ARBA00001974"/>
    </source>
</evidence>
<keyword evidence="7" id="KW-0411">Iron-sulfur</keyword>
<dbReference type="InterPro" id="IPR007525">
    <property type="entry name" value="FrhB_FdhB_C"/>
</dbReference>
<dbReference type="Pfam" id="PF04422">
    <property type="entry name" value="FrhB_FdhB_N"/>
    <property type="match status" value="1"/>
</dbReference>
<comment type="cofactor">
    <cofactor evidence="1">
        <name>Zn(2+)</name>
        <dbReference type="ChEBI" id="CHEBI:29105"/>
    </cofactor>
</comment>
<keyword evidence="4" id="KW-0862">Zinc</keyword>
<dbReference type="PANTHER" id="PTHR31332:SF6">
    <property type="entry name" value="FORMATE DEHYDROGENASE SUBUNIT BETA"/>
    <property type="match status" value="1"/>
</dbReference>
<dbReference type="STRING" id="523846.Mfer_0725"/>
<evidence type="ECO:0000313" key="13">
    <source>
        <dbReference type="Proteomes" id="UP000002315"/>
    </source>
</evidence>
<evidence type="ECO:0000256" key="9">
    <source>
        <dbReference type="ARBA" id="ARBA00047971"/>
    </source>
</evidence>
<dbReference type="Pfam" id="PF04432">
    <property type="entry name" value="FrhB_FdhB_C"/>
    <property type="match status" value="1"/>
</dbReference>
<evidence type="ECO:0000256" key="6">
    <source>
        <dbReference type="ARBA" id="ARBA00023004"/>
    </source>
</evidence>
<evidence type="ECO:0000259" key="11">
    <source>
        <dbReference type="PROSITE" id="PS51379"/>
    </source>
</evidence>
<protein>
    <recommendedName>
        <fullName evidence="10">formate dehydrogenase (coenzyme F420)</fullName>
        <ecNumber evidence="10">1.17.98.3</ecNumber>
    </recommendedName>
</protein>
<reference evidence="12 13" key="1">
    <citation type="journal article" date="2010" name="Stand. Genomic Sci.">
        <title>Complete genome sequence of Methanothermus fervidus type strain (V24S).</title>
        <authorList>
            <person name="Anderson I."/>
            <person name="Djao O.D."/>
            <person name="Misra M."/>
            <person name="Chertkov O."/>
            <person name="Nolan M."/>
            <person name="Lucas S."/>
            <person name="Lapidus A."/>
            <person name="Del Rio T.G."/>
            <person name="Tice H."/>
            <person name="Cheng J.F."/>
            <person name="Tapia R."/>
            <person name="Han C."/>
            <person name="Goodwin L."/>
            <person name="Pitluck S."/>
            <person name="Liolios K."/>
            <person name="Ivanova N."/>
            <person name="Mavromatis K."/>
            <person name="Mikhailova N."/>
            <person name="Pati A."/>
            <person name="Brambilla E."/>
            <person name="Chen A."/>
            <person name="Palaniappan K."/>
            <person name="Land M."/>
            <person name="Hauser L."/>
            <person name="Chang Y.J."/>
            <person name="Jeffries C.D."/>
            <person name="Sikorski J."/>
            <person name="Spring S."/>
            <person name="Rohde M."/>
            <person name="Eichinger K."/>
            <person name="Huber H."/>
            <person name="Wirth R."/>
            <person name="Goker M."/>
            <person name="Detter J.C."/>
            <person name="Woyke T."/>
            <person name="Bristow J."/>
            <person name="Eisen J.A."/>
            <person name="Markowitz V."/>
            <person name="Hugenholtz P."/>
            <person name="Klenk H.P."/>
            <person name="Kyrpides N.C."/>
        </authorList>
    </citation>
    <scope>NUCLEOTIDE SEQUENCE [LARGE SCALE GENOMIC DNA]</scope>
    <source>
        <strain evidence="13">ATCC 43054 / DSM 2088 / JCM 10308 / V24 S</strain>
    </source>
</reference>
<dbReference type="PANTHER" id="PTHR31332">
    <property type="entry name" value="7-HYDROXYMETHYL CHLOROPHYLL A REDUCTASE, CHLOROPLASTIC"/>
    <property type="match status" value="1"/>
</dbReference>
<dbReference type="AlphaFoldDB" id="E3GYZ2"/>
<evidence type="ECO:0000256" key="8">
    <source>
        <dbReference type="ARBA" id="ARBA00038369"/>
    </source>
</evidence>
<dbReference type="GO" id="GO:0046872">
    <property type="term" value="F:metal ion binding"/>
    <property type="evidence" value="ECO:0007669"/>
    <property type="project" value="UniProtKB-KW"/>
</dbReference>
<evidence type="ECO:0000256" key="7">
    <source>
        <dbReference type="ARBA" id="ARBA00023014"/>
    </source>
</evidence>
<dbReference type="GO" id="GO:0043794">
    <property type="term" value="F:formate dehydrogenase (coenzyme F420) activity"/>
    <property type="evidence" value="ECO:0007669"/>
    <property type="project" value="UniProtKB-EC"/>
</dbReference>
<keyword evidence="13" id="KW-1185">Reference proteome</keyword>
<keyword evidence="5 12" id="KW-0560">Oxidoreductase</keyword>
<dbReference type="EMBL" id="CP002278">
    <property type="protein sequence ID" value="ADP77524.1"/>
    <property type="molecule type" value="Genomic_DNA"/>
</dbReference>
<comment type="catalytic activity">
    <reaction evidence="9">
        <text>oxidized coenzyme F420-(gamma-L-Glu)(n) + formate + 2 H(+) = reduced coenzyme F420-(gamma-L-Glu)(n) + CO2</text>
        <dbReference type="Rhea" id="RHEA:42764"/>
        <dbReference type="Rhea" id="RHEA-COMP:12939"/>
        <dbReference type="Rhea" id="RHEA-COMP:14378"/>
        <dbReference type="ChEBI" id="CHEBI:15378"/>
        <dbReference type="ChEBI" id="CHEBI:15740"/>
        <dbReference type="ChEBI" id="CHEBI:16526"/>
        <dbReference type="ChEBI" id="CHEBI:133980"/>
        <dbReference type="ChEBI" id="CHEBI:139511"/>
        <dbReference type="EC" id="1.17.98.3"/>
    </reaction>
</comment>
<dbReference type="EC" id="1.17.98.3" evidence="10"/>
<dbReference type="PROSITE" id="PS51379">
    <property type="entry name" value="4FE4S_FER_2"/>
    <property type="match status" value="1"/>
</dbReference>
<dbReference type="KEGG" id="mfv:Mfer_0725"/>
<evidence type="ECO:0000256" key="10">
    <source>
        <dbReference type="ARBA" id="ARBA00049724"/>
    </source>
</evidence>
<dbReference type="InterPro" id="IPR017900">
    <property type="entry name" value="4Fe4S_Fe_S_CS"/>
</dbReference>
<dbReference type="Gene3D" id="1.10.1060.10">
    <property type="entry name" value="Alpha-helical ferredoxin"/>
    <property type="match status" value="1"/>
</dbReference>
<comment type="similarity">
    <text evidence="8">Belongs to the FrhB family.</text>
</comment>
<dbReference type="PROSITE" id="PS00198">
    <property type="entry name" value="4FE4S_FER_1"/>
    <property type="match status" value="2"/>
</dbReference>
<evidence type="ECO:0000256" key="1">
    <source>
        <dbReference type="ARBA" id="ARBA00001947"/>
    </source>
</evidence>
<dbReference type="OrthoDB" id="35334at2157"/>
<dbReference type="SUPFAM" id="SSF46548">
    <property type="entry name" value="alpha-helical ferredoxin"/>
    <property type="match status" value="1"/>
</dbReference>
<dbReference type="InterPro" id="IPR017896">
    <property type="entry name" value="4Fe4S_Fe-S-bd"/>
</dbReference>
<feature type="domain" description="4Fe-4S ferredoxin-type" evidence="11">
    <location>
        <begin position="320"/>
        <end position="350"/>
    </location>
</feature>